<comment type="caution">
    <text evidence="1">The sequence shown here is derived from an EMBL/GenBank/DDBJ whole genome shotgun (WGS) entry which is preliminary data.</text>
</comment>
<keyword evidence="2" id="KW-1185">Reference proteome</keyword>
<name>A0ABC8KEF4_ERUVS</name>
<evidence type="ECO:0000313" key="2">
    <source>
        <dbReference type="Proteomes" id="UP001642260"/>
    </source>
</evidence>
<protein>
    <submittedName>
        <fullName evidence="1">Uncharacterized protein</fullName>
    </submittedName>
</protein>
<dbReference type="EMBL" id="CAKOAT010194932">
    <property type="protein sequence ID" value="CAH8354547.1"/>
    <property type="molecule type" value="Genomic_DNA"/>
</dbReference>
<dbReference type="AlphaFoldDB" id="A0ABC8KEF4"/>
<sequence length="74" mass="8661">MVYLFYCLPFLELAPVKPLSFGNLRKSQQQFLIQRSLYQGLLLHSEAGIQTSQQKEFRHLGYYPSKLKEILPSE</sequence>
<gene>
    <name evidence="1" type="ORF">ERUC_LOCUS20302</name>
</gene>
<accession>A0ABC8KEF4</accession>
<dbReference type="Proteomes" id="UP001642260">
    <property type="component" value="Unassembled WGS sequence"/>
</dbReference>
<reference evidence="1 2" key="1">
    <citation type="submission" date="2022-03" db="EMBL/GenBank/DDBJ databases">
        <authorList>
            <person name="Macdonald S."/>
            <person name="Ahmed S."/>
            <person name="Newling K."/>
        </authorList>
    </citation>
    <scope>NUCLEOTIDE SEQUENCE [LARGE SCALE GENOMIC DNA]</scope>
</reference>
<proteinExistence type="predicted"/>
<evidence type="ECO:0000313" key="1">
    <source>
        <dbReference type="EMBL" id="CAH8354547.1"/>
    </source>
</evidence>
<organism evidence="1 2">
    <name type="scientific">Eruca vesicaria subsp. sativa</name>
    <name type="common">Garden rocket</name>
    <name type="synonym">Eruca sativa</name>
    <dbReference type="NCBI Taxonomy" id="29727"/>
    <lineage>
        <taxon>Eukaryota</taxon>
        <taxon>Viridiplantae</taxon>
        <taxon>Streptophyta</taxon>
        <taxon>Embryophyta</taxon>
        <taxon>Tracheophyta</taxon>
        <taxon>Spermatophyta</taxon>
        <taxon>Magnoliopsida</taxon>
        <taxon>eudicotyledons</taxon>
        <taxon>Gunneridae</taxon>
        <taxon>Pentapetalae</taxon>
        <taxon>rosids</taxon>
        <taxon>malvids</taxon>
        <taxon>Brassicales</taxon>
        <taxon>Brassicaceae</taxon>
        <taxon>Brassiceae</taxon>
        <taxon>Eruca</taxon>
    </lineage>
</organism>